<sequence length="46" mass="4987">DRPLQLHYLASHASAGYRQALESAATTLGMSVSPIDYAWPSTVPKQ</sequence>
<feature type="non-terminal residue" evidence="1">
    <location>
        <position position="1"/>
    </location>
</feature>
<accession>A0A9K3GQG5</accession>
<evidence type="ECO:0000313" key="1">
    <source>
        <dbReference type="EMBL" id="GIQ91722.1"/>
    </source>
</evidence>
<comment type="caution">
    <text evidence="1">The sequence shown here is derived from an EMBL/GenBank/DDBJ whole genome shotgun (WGS) entry which is preliminary data.</text>
</comment>
<dbReference type="EMBL" id="BDIP01008220">
    <property type="protein sequence ID" value="GIQ91722.1"/>
    <property type="molecule type" value="Genomic_DNA"/>
</dbReference>
<reference evidence="1 2" key="1">
    <citation type="journal article" date="2018" name="PLoS ONE">
        <title>The draft genome of Kipferlia bialata reveals reductive genome evolution in fornicate parasites.</title>
        <authorList>
            <person name="Tanifuji G."/>
            <person name="Takabayashi S."/>
            <person name="Kume K."/>
            <person name="Takagi M."/>
            <person name="Nakayama T."/>
            <person name="Kamikawa R."/>
            <person name="Inagaki Y."/>
            <person name="Hashimoto T."/>
        </authorList>
    </citation>
    <scope>NUCLEOTIDE SEQUENCE [LARGE SCALE GENOMIC DNA]</scope>
    <source>
        <strain evidence="1">NY0173</strain>
    </source>
</reference>
<keyword evidence="2" id="KW-1185">Reference proteome</keyword>
<dbReference type="AlphaFoldDB" id="A0A9K3GQG5"/>
<organism evidence="1 2">
    <name type="scientific">Kipferlia bialata</name>
    <dbReference type="NCBI Taxonomy" id="797122"/>
    <lineage>
        <taxon>Eukaryota</taxon>
        <taxon>Metamonada</taxon>
        <taxon>Carpediemonas-like organisms</taxon>
        <taxon>Kipferlia</taxon>
    </lineage>
</organism>
<gene>
    <name evidence="1" type="ORF">KIPB_015099</name>
</gene>
<name>A0A9K3GQG5_9EUKA</name>
<dbReference type="Proteomes" id="UP000265618">
    <property type="component" value="Unassembled WGS sequence"/>
</dbReference>
<evidence type="ECO:0000313" key="2">
    <source>
        <dbReference type="Proteomes" id="UP000265618"/>
    </source>
</evidence>
<feature type="non-terminal residue" evidence="1">
    <location>
        <position position="46"/>
    </location>
</feature>
<protein>
    <submittedName>
        <fullName evidence="1">Uncharacterized protein</fullName>
    </submittedName>
</protein>
<proteinExistence type="predicted"/>